<organism evidence="1 2">
    <name type="scientific">Arcanobacterium hippocoleae</name>
    <dbReference type="NCBI Taxonomy" id="149017"/>
    <lineage>
        <taxon>Bacteria</taxon>
        <taxon>Bacillati</taxon>
        <taxon>Actinomycetota</taxon>
        <taxon>Actinomycetes</taxon>
        <taxon>Actinomycetales</taxon>
        <taxon>Actinomycetaceae</taxon>
        <taxon>Arcanobacterium</taxon>
    </lineage>
</organism>
<evidence type="ECO:0000313" key="2">
    <source>
        <dbReference type="Proteomes" id="UP001266099"/>
    </source>
</evidence>
<name>A0ABU1T1C9_9ACTO</name>
<dbReference type="EMBL" id="JAVDUJ010000001">
    <property type="protein sequence ID" value="MDR6938656.1"/>
    <property type="molecule type" value="Genomic_DNA"/>
</dbReference>
<accession>A0ABU1T1C9</accession>
<keyword evidence="2" id="KW-1185">Reference proteome</keyword>
<dbReference type="Pfam" id="PF11305">
    <property type="entry name" value="DUF3107"/>
    <property type="match status" value="1"/>
</dbReference>
<dbReference type="Proteomes" id="UP001266099">
    <property type="component" value="Unassembled WGS sequence"/>
</dbReference>
<evidence type="ECO:0008006" key="3">
    <source>
        <dbReference type="Google" id="ProtNLM"/>
    </source>
</evidence>
<comment type="caution">
    <text evidence="1">The sequence shown here is derived from an EMBL/GenBank/DDBJ whole genome shotgun (WGS) entry which is preliminary data.</text>
</comment>
<dbReference type="InterPro" id="IPR021456">
    <property type="entry name" value="DUF3107"/>
</dbReference>
<proteinExistence type="predicted"/>
<sequence>MELTIGIRDAAAPLTIETELNYEELKAKISDTLASSKYLEITGADGSTTIIPGAAIGYIRVAKEEQRRVGFGFI</sequence>
<reference evidence="1 2" key="1">
    <citation type="submission" date="2023-07" db="EMBL/GenBank/DDBJ databases">
        <title>Sequencing the genomes of 1000 actinobacteria strains.</title>
        <authorList>
            <person name="Klenk H.-P."/>
        </authorList>
    </citation>
    <scope>NUCLEOTIDE SEQUENCE [LARGE SCALE GENOMIC DNA]</scope>
    <source>
        <strain evidence="1 2">DSM 15539</strain>
    </source>
</reference>
<protein>
    <recommendedName>
        <fullName evidence="3">DUF3107 domain-containing protein</fullName>
    </recommendedName>
</protein>
<evidence type="ECO:0000313" key="1">
    <source>
        <dbReference type="EMBL" id="MDR6938656.1"/>
    </source>
</evidence>
<dbReference type="RefSeq" id="WP_309954653.1">
    <property type="nucleotide sequence ID" value="NZ_JAVDUJ010000001.1"/>
</dbReference>
<gene>
    <name evidence="1" type="ORF">J2S36_000199</name>
</gene>